<organism evidence="5 6">
    <name type="scientific">Allosaccharopolyspora coralli</name>
    <dbReference type="NCBI Taxonomy" id="2665642"/>
    <lineage>
        <taxon>Bacteria</taxon>
        <taxon>Bacillati</taxon>
        <taxon>Actinomycetota</taxon>
        <taxon>Actinomycetes</taxon>
        <taxon>Pseudonocardiales</taxon>
        <taxon>Pseudonocardiaceae</taxon>
        <taxon>Allosaccharopolyspora</taxon>
    </lineage>
</organism>
<dbReference type="InterPro" id="IPR000667">
    <property type="entry name" value="Peptidase_S13"/>
</dbReference>
<proteinExistence type="inferred from homology"/>
<comment type="similarity">
    <text evidence="1">Belongs to the peptidase S13 family.</text>
</comment>
<reference evidence="6" key="1">
    <citation type="submission" date="2019-11" db="EMBL/GenBank/DDBJ databases">
        <title>The complete genome sequence of Saccharopolyspora sp. E2A.</title>
        <authorList>
            <person name="Zhang G."/>
        </authorList>
    </citation>
    <scope>NUCLEOTIDE SEQUENCE [LARGE SCALE GENOMIC DNA]</scope>
    <source>
        <strain evidence="6">E2A</strain>
    </source>
</reference>
<feature type="transmembrane region" description="Helical" evidence="4">
    <location>
        <begin position="78"/>
        <end position="101"/>
    </location>
</feature>
<dbReference type="PANTHER" id="PTHR30023:SF0">
    <property type="entry name" value="PENICILLIN-SENSITIVE CARBOXYPEPTIDASE A"/>
    <property type="match status" value="1"/>
</dbReference>
<dbReference type="InterPro" id="IPR012338">
    <property type="entry name" value="Beta-lactam/transpept-like"/>
</dbReference>
<keyword evidence="4" id="KW-0812">Transmembrane</keyword>
<dbReference type="EC" id="3.4.16.4" evidence="5"/>
<dbReference type="GO" id="GO:0006508">
    <property type="term" value="P:proteolysis"/>
    <property type="evidence" value="ECO:0007669"/>
    <property type="project" value="InterPro"/>
</dbReference>
<accession>A0A5Q3QMC5</accession>
<dbReference type="AlphaFoldDB" id="A0A5Q3QMC5"/>
<dbReference type="PANTHER" id="PTHR30023">
    <property type="entry name" value="D-ALANYL-D-ALANINE CARBOXYPEPTIDASE"/>
    <property type="match status" value="1"/>
</dbReference>
<keyword evidence="4" id="KW-1133">Transmembrane helix</keyword>
<evidence type="ECO:0000313" key="5">
    <source>
        <dbReference type="EMBL" id="QGK71967.1"/>
    </source>
</evidence>
<evidence type="ECO:0000256" key="4">
    <source>
        <dbReference type="SAM" id="Phobius"/>
    </source>
</evidence>
<keyword evidence="6" id="KW-1185">Reference proteome</keyword>
<protein>
    <submittedName>
        <fullName evidence="5">D-alanyl-D-alanine carboxypeptidase/D-alanyl-D-alanine-endopeptidase</fullName>
        <ecNumber evidence="5">3.4.16.4</ecNumber>
    </submittedName>
</protein>
<dbReference type="NCBIfam" id="TIGR00666">
    <property type="entry name" value="PBP4"/>
    <property type="match status" value="1"/>
</dbReference>
<gene>
    <name evidence="5" type="primary">dacB</name>
    <name evidence="5" type="ORF">GIY23_01580</name>
</gene>
<dbReference type="SUPFAM" id="SSF56601">
    <property type="entry name" value="beta-lactamase/transpeptidase-like"/>
    <property type="match status" value="1"/>
</dbReference>
<keyword evidence="5" id="KW-0645">Protease</keyword>
<dbReference type="KEGG" id="sace:GIY23_01580"/>
<evidence type="ECO:0000256" key="1">
    <source>
        <dbReference type="ARBA" id="ARBA00006096"/>
    </source>
</evidence>
<dbReference type="GO" id="GO:0009002">
    <property type="term" value="F:serine-type D-Ala-D-Ala carboxypeptidase activity"/>
    <property type="evidence" value="ECO:0007669"/>
    <property type="project" value="UniProtKB-EC"/>
</dbReference>
<dbReference type="GO" id="GO:0000270">
    <property type="term" value="P:peptidoglycan metabolic process"/>
    <property type="evidence" value="ECO:0007669"/>
    <property type="project" value="TreeGrafter"/>
</dbReference>
<dbReference type="Proteomes" id="UP000371041">
    <property type="component" value="Chromosome"/>
</dbReference>
<keyword evidence="5" id="KW-0121">Carboxypeptidase</keyword>
<sequence>MAGLPSEPDPPTSRISRGSLPADIGPETQRIPALPPDSGTAGQPTPDPADEAFQGQVDQGVESGAPEGESRGGVRRGLLVAALATVVVLVAGVVFGVAQFGGPTIAEPPPPVQLRPSITPVGSSAPAPTPSGTESALAQAASNPALGTLGGVVVDTRSGERLWASQPGTPLVPASTTKVVTASAALLALDPQHRFTTKVVQGESPGSVVLVGGGDPTLSSLPRGAESVYPGAAHMDDLAAQVERATGGSVSSITVDTSRYAGPPQASGWLPEDVAGGFVAPMEPVMVDGGRADPTEDTSPRSAEPALDAGRELGALLGVDASAVGTGTAPQSGSAPGTVLGQVRSATVQDMVETVLQRSDNVLAEALAREVAVASGRPASFDGATSAVRDVLAGNGIDLTGVTLSDASGLSTDNRITPEVLGSLITNASAAPGADGLPEASRKLRALLPGLPVAGGSGSLAERYRSENTEGRGWVRAKTGTLTGANSLAGTVVTRDGRLLAFAFMSNGTPTEFARPALDNLAATLRECGCR</sequence>
<dbReference type="EMBL" id="CP045929">
    <property type="protein sequence ID" value="QGK71967.1"/>
    <property type="molecule type" value="Genomic_DNA"/>
</dbReference>
<keyword evidence="2 5" id="KW-0378">Hydrolase</keyword>
<dbReference type="Pfam" id="PF02113">
    <property type="entry name" value="Peptidase_S13"/>
    <property type="match status" value="2"/>
</dbReference>
<dbReference type="Gene3D" id="3.40.710.10">
    <property type="entry name" value="DD-peptidase/beta-lactamase superfamily"/>
    <property type="match status" value="2"/>
</dbReference>
<name>A0A5Q3QMC5_9PSEU</name>
<evidence type="ECO:0000313" key="6">
    <source>
        <dbReference type="Proteomes" id="UP000371041"/>
    </source>
</evidence>
<keyword evidence="4" id="KW-0472">Membrane</keyword>
<evidence type="ECO:0000256" key="2">
    <source>
        <dbReference type="ARBA" id="ARBA00022801"/>
    </source>
</evidence>
<dbReference type="PRINTS" id="PR00922">
    <property type="entry name" value="DADACBPTASE3"/>
</dbReference>
<dbReference type="Gene3D" id="3.50.80.20">
    <property type="entry name" value="D-Ala-D-Ala carboxypeptidase C, peptidase S13"/>
    <property type="match status" value="1"/>
</dbReference>
<feature type="region of interest" description="Disordered" evidence="3">
    <location>
        <begin position="102"/>
        <end position="138"/>
    </location>
</feature>
<evidence type="ECO:0000256" key="3">
    <source>
        <dbReference type="SAM" id="MobiDB-lite"/>
    </source>
</evidence>
<feature type="region of interest" description="Disordered" evidence="3">
    <location>
        <begin position="1"/>
        <end position="72"/>
    </location>
</feature>